<dbReference type="PROSITE" id="PS51724">
    <property type="entry name" value="SPOR"/>
    <property type="match status" value="1"/>
</dbReference>
<name>A0A1H6RES3_9GAMM</name>
<feature type="compositionally biased region" description="Basic and acidic residues" evidence="1">
    <location>
        <begin position="1"/>
        <end position="11"/>
    </location>
</feature>
<reference evidence="4" key="1">
    <citation type="submission" date="2016-10" db="EMBL/GenBank/DDBJ databases">
        <authorList>
            <person name="Varghese N."/>
            <person name="Submissions S."/>
        </authorList>
    </citation>
    <scope>NUCLEOTIDE SEQUENCE [LARGE SCALE GENOMIC DNA]</scope>
    <source>
        <strain evidence="4">DSM 7165</strain>
    </source>
</reference>
<sequence>MARDYARRADPHAAPLTAGARGAQRTQKSTAPDSLWDKLPAWGWLVLGWVAGLISASLLISDTPPPQTPAVANAIQNAEVIAHPNANADPGHPLPKFDFYTLLPESEVIAPKVAEYKSTPRDDASLPQYMLQVASFRSQADAKQLETRLKEMKLEVKISDVTSTNGDQWYRVQVGPYRDRRKLSRAQDLLARAGLDSLLLKLKEEPEAKTDDEKASADKDKEAATPQ</sequence>
<protein>
    <submittedName>
        <fullName evidence="3">Sporulation related domain-containing protein</fullName>
    </submittedName>
</protein>
<evidence type="ECO:0000256" key="1">
    <source>
        <dbReference type="SAM" id="MobiDB-lite"/>
    </source>
</evidence>
<feature type="region of interest" description="Disordered" evidence="1">
    <location>
        <begin position="201"/>
        <end position="227"/>
    </location>
</feature>
<dbReference type="Pfam" id="PF05036">
    <property type="entry name" value="SPOR"/>
    <property type="match status" value="1"/>
</dbReference>
<dbReference type="SUPFAM" id="SSF110997">
    <property type="entry name" value="Sporulation related repeat"/>
    <property type="match status" value="1"/>
</dbReference>
<dbReference type="InterPro" id="IPR036680">
    <property type="entry name" value="SPOR-like_sf"/>
</dbReference>
<dbReference type="Gene3D" id="3.30.70.1070">
    <property type="entry name" value="Sporulation related repeat"/>
    <property type="match status" value="1"/>
</dbReference>
<dbReference type="PANTHER" id="PTHR34183:SF1">
    <property type="entry name" value="ENDOLYTIC PEPTIDOGLYCAN TRANSGLYCOSYLASE RLPA"/>
    <property type="match status" value="1"/>
</dbReference>
<organism evidence="3 4">
    <name type="scientific">Allopseudospirillum japonicum</name>
    <dbReference type="NCBI Taxonomy" id="64971"/>
    <lineage>
        <taxon>Bacteria</taxon>
        <taxon>Pseudomonadati</taxon>
        <taxon>Pseudomonadota</taxon>
        <taxon>Gammaproteobacteria</taxon>
        <taxon>Oceanospirillales</taxon>
        <taxon>Oceanospirillaceae</taxon>
        <taxon>Allopseudospirillum</taxon>
    </lineage>
</organism>
<gene>
    <name evidence="3" type="ORF">SAMN05421831_10317</name>
</gene>
<dbReference type="RefSeq" id="WP_093308680.1">
    <property type="nucleotide sequence ID" value="NZ_FNYH01000003.1"/>
</dbReference>
<feature type="region of interest" description="Disordered" evidence="1">
    <location>
        <begin position="1"/>
        <end position="31"/>
    </location>
</feature>
<dbReference type="STRING" id="64971.SAMN05421831_10317"/>
<accession>A0A1H6RES3</accession>
<dbReference type="Proteomes" id="UP000242999">
    <property type="component" value="Unassembled WGS sequence"/>
</dbReference>
<dbReference type="PANTHER" id="PTHR34183">
    <property type="entry name" value="ENDOLYTIC PEPTIDOGLYCAN TRANSGLYCOSYLASE RLPA"/>
    <property type="match status" value="1"/>
</dbReference>
<dbReference type="AlphaFoldDB" id="A0A1H6RES3"/>
<evidence type="ECO:0000313" key="3">
    <source>
        <dbReference type="EMBL" id="SEI49682.1"/>
    </source>
</evidence>
<dbReference type="GO" id="GO:0042834">
    <property type="term" value="F:peptidoglycan binding"/>
    <property type="evidence" value="ECO:0007669"/>
    <property type="project" value="InterPro"/>
</dbReference>
<dbReference type="EMBL" id="FNYH01000003">
    <property type="protein sequence ID" value="SEI49682.1"/>
    <property type="molecule type" value="Genomic_DNA"/>
</dbReference>
<dbReference type="OrthoDB" id="8558195at2"/>
<evidence type="ECO:0000259" key="2">
    <source>
        <dbReference type="PROSITE" id="PS51724"/>
    </source>
</evidence>
<dbReference type="InterPro" id="IPR007730">
    <property type="entry name" value="SPOR-like_dom"/>
</dbReference>
<dbReference type="GO" id="GO:0009279">
    <property type="term" value="C:cell outer membrane"/>
    <property type="evidence" value="ECO:0007669"/>
    <property type="project" value="TreeGrafter"/>
</dbReference>
<proteinExistence type="predicted"/>
<feature type="domain" description="SPOR" evidence="2">
    <location>
        <begin position="123"/>
        <end position="202"/>
    </location>
</feature>
<evidence type="ECO:0000313" key="4">
    <source>
        <dbReference type="Proteomes" id="UP000242999"/>
    </source>
</evidence>
<keyword evidence="4" id="KW-1185">Reference proteome</keyword>